<dbReference type="InterPro" id="IPR043970">
    <property type="entry name" value="FUZ/MON1/HPS1_longin_3"/>
</dbReference>
<comment type="caution">
    <text evidence="4">The sequence shown here is derived from an EMBL/GenBank/DDBJ whole genome shotgun (WGS) entry which is preliminary data.</text>
</comment>
<evidence type="ECO:0000259" key="2">
    <source>
        <dbReference type="Pfam" id="PF19037"/>
    </source>
</evidence>
<keyword evidence="5" id="KW-1185">Reference proteome</keyword>
<proteinExistence type="inferred from homology"/>
<gene>
    <name evidence="4" type="ORF">CYMTET_28154</name>
</gene>
<dbReference type="Pfam" id="PF19038">
    <property type="entry name" value="Fuz_longin_3"/>
    <property type="match status" value="1"/>
</dbReference>
<dbReference type="InterPro" id="IPR043971">
    <property type="entry name" value="FUZ/MON1/HPS1_longin_2"/>
</dbReference>
<dbReference type="Pfam" id="PF19037">
    <property type="entry name" value="Fuz_longin_2"/>
    <property type="match status" value="1"/>
</dbReference>
<dbReference type="EMBL" id="LGRX02015793">
    <property type="protein sequence ID" value="KAK3263019.1"/>
    <property type="molecule type" value="Genomic_DNA"/>
</dbReference>
<dbReference type="PRINTS" id="PR01546">
    <property type="entry name" value="YEAST73DUF"/>
</dbReference>
<organism evidence="4 5">
    <name type="scientific">Cymbomonas tetramitiformis</name>
    <dbReference type="NCBI Taxonomy" id="36881"/>
    <lineage>
        <taxon>Eukaryota</taxon>
        <taxon>Viridiplantae</taxon>
        <taxon>Chlorophyta</taxon>
        <taxon>Pyramimonadophyceae</taxon>
        <taxon>Pyramimonadales</taxon>
        <taxon>Pyramimonadaceae</taxon>
        <taxon>Cymbomonas</taxon>
    </lineage>
</organism>
<dbReference type="InterPro" id="IPR004353">
    <property type="entry name" value="Mon1"/>
</dbReference>
<feature type="domain" description="FUZ/MON1/HPS1 third Longin" evidence="3">
    <location>
        <begin position="225"/>
        <end position="331"/>
    </location>
</feature>
<feature type="non-terminal residue" evidence="4">
    <location>
        <position position="1"/>
    </location>
</feature>
<name>A0AAE0FNJ4_9CHLO</name>
<dbReference type="AlphaFoldDB" id="A0AAE0FNJ4"/>
<dbReference type="GO" id="GO:0006623">
    <property type="term" value="P:protein targeting to vacuole"/>
    <property type="evidence" value="ECO:0007669"/>
    <property type="project" value="UniProtKB-UniRule"/>
</dbReference>
<accession>A0AAE0FNJ4</accession>
<comment type="function">
    <text evidence="1">Plays an important role in membrane trafficking through the secretory apparatus.</text>
</comment>
<dbReference type="GO" id="GO:0016192">
    <property type="term" value="P:vesicle-mediated transport"/>
    <property type="evidence" value="ECO:0007669"/>
    <property type="project" value="InterPro"/>
</dbReference>
<evidence type="ECO:0000313" key="5">
    <source>
        <dbReference type="Proteomes" id="UP001190700"/>
    </source>
</evidence>
<comment type="similarity">
    <text evidence="1">Belongs to the MON1/SAND family.</text>
</comment>
<feature type="domain" description="FUZ/MON1/HPS1 second Longin" evidence="2">
    <location>
        <begin position="114"/>
        <end position="183"/>
    </location>
</feature>
<evidence type="ECO:0000259" key="3">
    <source>
        <dbReference type="Pfam" id="PF19038"/>
    </source>
</evidence>
<sequence>WAEASLSGARSVLRSWAEASLSDARSVLRSWAEASLSGARCVLRSWAEASLSGARCVLRSWAEASLSGARCVLRSWAEASLSGSRCVLRSWTGLPSWRAHCSKSPSPPSRPTGWHESPGFAEAGLLVVCVGRLSESFSPVCLPKFNPAVFMYSYICYLEEDVCLLLLSSAPDSFYDLAEARQSIEANLKAHDVIGSVSDAQSFPLLQLDHLPAFAGGGPIGLTPLLHFIYHNISLGQVVSPSFRCPIDTKCSKKRLLREYQRLHAAVHLDTVPGHPESQSHRVHFRGSEQYVLLATISAEFELYAAFDPLTDKSAAVSICNRLSGWMRGEEADLFISPYPIAFDQT</sequence>
<dbReference type="Proteomes" id="UP001190700">
    <property type="component" value="Unassembled WGS sequence"/>
</dbReference>
<evidence type="ECO:0000256" key="1">
    <source>
        <dbReference type="RuleBase" id="RU367048"/>
    </source>
</evidence>
<dbReference type="PANTHER" id="PTHR13027">
    <property type="entry name" value="SAND PROTEIN-RELATED"/>
    <property type="match status" value="1"/>
</dbReference>
<reference evidence="4 5" key="1">
    <citation type="journal article" date="2015" name="Genome Biol. Evol.">
        <title>Comparative Genomics of a Bacterivorous Green Alga Reveals Evolutionary Causalities and Consequences of Phago-Mixotrophic Mode of Nutrition.</title>
        <authorList>
            <person name="Burns J.A."/>
            <person name="Paasch A."/>
            <person name="Narechania A."/>
            <person name="Kim E."/>
        </authorList>
    </citation>
    <scope>NUCLEOTIDE SEQUENCE [LARGE SCALE GENOMIC DNA]</scope>
    <source>
        <strain evidence="4 5">PLY_AMNH</strain>
    </source>
</reference>
<dbReference type="PANTHER" id="PTHR13027:SF7">
    <property type="entry name" value="VACUOLAR FUSION PROTEIN MON1 HOMOLOG"/>
    <property type="match status" value="1"/>
</dbReference>
<protein>
    <recommendedName>
        <fullName evidence="1">Vacuolar fusion protein MON1 homolog</fullName>
    </recommendedName>
</protein>
<evidence type="ECO:0000313" key="4">
    <source>
        <dbReference type="EMBL" id="KAK3263019.1"/>
    </source>
</evidence>